<evidence type="ECO:0000256" key="4">
    <source>
        <dbReference type="ARBA" id="ARBA00023157"/>
    </source>
</evidence>
<reference evidence="8" key="2">
    <citation type="submission" date="2020-11" db="EMBL/GenBank/DDBJ databases">
        <authorList>
            <person name="McCartney M.A."/>
            <person name="Auch B."/>
            <person name="Kono T."/>
            <person name="Mallez S."/>
            <person name="Becker A."/>
            <person name="Gohl D.M."/>
            <person name="Silverstein K.A.T."/>
            <person name="Koren S."/>
            <person name="Bechman K.B."/>
            <person name="Herman A."/>
            <person name="Abrahante J.E."/>
            <person name="Garbe J."/>
        </authorList>
    </citation>
    <scope>NUCLEOTIDE SEQUENCE</scope>
    <source>
        <strain evidence="8">Duluth1</strain>
        <tissue evidence="8">Whole animal</tissue>
    </source>
</reference>
<dbReference type="InterPro" id="IPR018114">
    <property type="entry name" value="TRYPSIN_HIS"/>
</dbReference>
<evidence type="ECO:0000256" key="2">
    <source>
        <dbReference type="ARBA" id="ARBA00022801"/>
    </source>
</evidence>
<feature type="domain" description="Peptidase S1" evidence="7">
    <location>
        <begin position="348"/>
        <end position="605"/>
    </location>
</feature>
<keyword evidence="2 5" id="KW-0378">Hydrolase</keyword>
<sequence>MRTWVTYIIGLHVVLIFVELRWCYILDNKVFEGARRHRRQGASNAAVTCSEPLGIIRDSVNIQVGFTITEEANGEREPPSISFRSQNRGDNSYIQVEFQETVLISGIVVKDSPHSASRVTHFRVAYSTDCTNFATVTDRQGDEQEYIGNMFSNTTTTVMFDHVFNARCVRIVPTKRVGEDTAMRFELLGCSPAKCKGSITPSFIEGPGPELRKFVFDKEKIITSMRITLTGPATEPTPAFKVAYARACNFDMGQFVKENDQPKDFEITYGETSIVIEGPGFPIRSQCIAVLSLWENKHAIGNPSEAMETDGYQVTFEGCNALAPHEPIDSCGKTYIVEHDNRRRRKRVVGGSASLPSEWPWLVSLHFMLPHSYTDRSGLPHLCGASLIHPQWLLTAAHCFIEIMGYGLSDKNNWRVVLGEHVQGREDGTEQKLTLDKIVRHPKFVLATDEKILYDIALVKLSRPAHMSEYVNTICIEPNYTAPDHSHCVTAGWGDLVDEGGGVEMPHHASVEVVPTSVCADRYNLLPENDTARNNFAIEDSVICATAEGRDSCQGDSGGPLACFHDGHWNQVGVVSIGIDCANSRFPGIYTRVNHYYDWIEAVIEAN</sequence>
<protein>
    <submittedName>
        <fullName evidence="8">Uncharacterized protein</fullName>
    </submittedName>
</protein>
<dbReference type="SUPFAM" id="SSF49785">
    <property type="entry name" value="Galactose-binding domain-like"/>
    <property type="match status" value="1"/>
</dbReference>
<dbReference type="CDD" id="cd00190">
    <property type="entry name" value="Tryp_SPc"/>
    <property type="match status" value="1"/>
</dbReference>
<evidence type="ECO:0000259" key="6">
    <source>
        <dbReference type="PROSITE" id="PS50022"/>
    </source>
</evidence>
<keyword evidence="1 5" id="KW-0645">Protease</keyword>
<dbReference type="InterPro" id="IPR043504">
    <property type="entry name" value="Peptidase_S1_PA_chymotrypsin"/>
</dbReference>
<accession>A0A9D4REX1</accession>
<dbReference type="PROSITE" id="PS01286">
    <property type="entry name" value="FA58C_2"/>
    <property type="match status" value="1"/>
</dbReference>
<dbReference type="InterPro" id="IPR001254">
    <property type="entry name" value="Trypsin_dom"/>
</dbReference>
<dbReference type="AlphaFoldDB" id="A0A9D4REX1"/>
<dbReference type="FunFam" id="2.40.10.10:FF:000003">
    <property type="entry name" value="Transmembrane serine protease 3"/>
    <property type="match status" value="1"/>
</dbReference>
<dbReference type="InterPro" id="IPR001314">
    <property type="entry name" value="Peptidase_S1A"/>
</dbReference>
<dbReference type="Gene3D" id="2.40.10.10">
    <property type="entry name" value="Trypsin-like serine proteases"/>
    <property type="match status" value="1"/>
</dbReference>
<evidence type="ECO:0000259" key="7">
    <source>
        <dbReference type="PROSITE" id="PS50240"/>
    </source>
</evidence>
<dbReference type="PROSITE" id="PS00134">
    <property type="entry name" value="TRYPSIN_HIS"/>
    <property type="match status" value="1"/>
</dbReference>
<dbReference type="SUPFAM" id="SSF50494">
    <property type="entry name" value="Trypsin-like serine proteases"/>
    <property type="match status" value="1"/>
</dbReference>
<dbReference type="PROSITE" id="PS50240">
    <property type="entry name" value="TRYPSIN_DOM"/>
    <property type="match status" value="1"/>
</dbReference>
<evidence type="ECO:0000313" key="9">
    <source>
        <dbReference type="Proteomes" id="UP000828390"/>
    </source>
</evidence>
<gene>
    <name evidence="8" type="ORF">DPMN_026760</name>
</gene>
<dbReference type="PANTHER" id="PTHR24252:SF7">
    <property type="entry name" value="HYALIN"/>
    <property type="match status" value="1"/>
</dbReference>
<dbReference type="SMART" id="SM00020">
    <property type="entry name" value="Tryp_SPc"/>
    <property type="match status" value="1"/>
</dbReference>
<proteinExistence type="predicted"/>
<dbReference type="GO" id="GO:0006508">
    <property type="term" value="P:proteolysis"/>
    <property type="evidence" value="ECO:0007669"/>
    <property type="project" value="UniProtKB-KW"/>
</dbReference>
<comment type="caution">
    <text evidence="8">The sequence shown here is derived from an EMBL/GenBank/DDBJ whole genome shotgun (WGS) entry which is preliminary data.</text>
</comment>
<dbReference type="InterPro" id="IPR033116">
    <property type="entry name" value="TRYPSIN_SER"/>
</dbReference>
<evidence type="ECO:0000256" key="3">
    <source>
        <dbReference type="ARBA" id="ARBA00022825"/>
    </source>
</evidence>
<keyword evidence="9" id="KW-1185">Reference proteome</keyword>
<evidence type="ECO:0000256" key="1">
    <source>
        <dbReference type="ARBA" id="ARBA00022670"/>
    </source>
</evidence>
<dbReference type="Proteomes" id="UP000828390">
    <property type="component" value="Unassembled WGS sequence"/>
</dbReference>
<dbReference type="PROSITE" id="PS50022">
    <property type="entry name" value="FA58C_3"/>
    <property type="match status" value="1"/>
</dbReference>
<feature type="domain" description="F5/8 type C" evidence="6">
    <location>
        <begin position="49"/>
        <end position="190"/>
    </location>
</feature>
<dbReference type="PRINTS" id="PR00722">
    <property type="entry name" value="CHYMOTRYPSIN"/>
</dbReference>
<dbReference type="EMBL" id="JAIWYP010000002">
    <property type="protein sequence ID" value="KAH3863760.1"/>
    <property type="molecule type" value="Genomic_DNA"/>
</dbReference>
<dbReference type="PANTHER" id="PTHR24252">
    <property type="entry name" value="ACROSIN-RELATED"/>
    <property type="match status" value="1"/>
</dbReference>
<keyword evidence="3 5" id="KW-0720">Serine protease</keyword>
<dbReference type="Gene3D" id="2.60.120.260">
    <property type="entry name" value="Galactose-binding domain-like"/>
    <property type="match status" value="1"/>
</dbReference>
<dbReference type="GO" id="GO:0004252">
    <property type="term" value="F:serine-type endopeptidase activity"/>
    <property type="evidence" value="ECO:0007669"/>
    <property type="project" value="InterPro"/>
</dbReference>
<organism evidence="8 9">
    <name type="scientific">Dreissena polymorpha</name>
    <name type="common">Zebra mussel</name>
    <name type="synonym">Mytilus polymorpha</name>
    <dbReference type="NCBI Taxonomy" id="45954"/>
    <lineage>
        <taxon>Eukaryota</taxon>
        <taxon>Metazoa</taxon>
        <taxon>Spiralia</taxon>
        <taxon>Lophotrochozoa</taxon>
        <taxon>Mollusca</taxon>
        <taxon>Bivalvia</taxon>
        <taxon>Autobranchia</taxon>
        <taxon>Heteroconchia</taxon>
        <taxon>Euheterodonta</taxon>
        <taxon>Imparidentia</taxon>
        <taxon>Neoheterodontei</taxon>
        <taxon>Myida</taxon>
        <taxon>Dreissenoidea</taxon>
        <taxon>Dreissenidae</taxon>
        <taxon>Dreissena</taxon>
    </lineage>
</organism>
<evidence type="ECO:0000256" key="5">
    <source>
        <dbReference type="RuleBase" id="RU363034"/>
    </source>
</evidence>
<reference evidence="8" key="1">
    <citation type="journal article" date="2019" name="bioRxiv">
        <title>The Genome of the Zebra Mussel, Dreissena polymorpha: A Resource for Invasive Species Research.</title>
        <authorList>
            <person name="McCartney M.A."/>
            <person name="Auch B."/>
            <person name="Kono T."/>
            <person name="Mallez S."/>
            <person name="Zhang Y."/>
            <person name="Obille A."/>
            <person name="Becker A."/>
            <person name="Abrahante J.E."/>
            <person name="Garbe J."/>
            <person name="Badalamenti J.P."/>
            <person name="Herman A."/>
            <person name="Mangelson H."/>
            <person name="Liachko I."/>
            <person name="Sullivan S."/>
            <person name="Sone E.D."/>
            <person name="Koren S."/>
            <person name="Silverstein K.A.T."/>
            <person name="Beckman K.B."/>
            <person name="Gohl D.M."/>
        </authorList>
    </citation>
    <scope>NUCLEOTIDE SEQUENCE</scope>
    <source>
        <strain evidence="8">Duluth1</strain>
        <tissue evidence="8">Whole animal</tissue>
    </source>
</reference>
<dbReference type="Pfam" id="PF00754">
    <property type="entry name" value="F5_F8_type_C"/>
    <property type="match status" value="1"/>
</dbReference>
<evidence type="ECO:0000313" key="8">
    <source>
        <dbReference type="EMBL" id="KAH3863760.1"/>
    </source>
</evidence>
<dbReference type="InterPro" id="IPR009003">
    <property type="entry name" value="Peptidase_S1_PA"/>
</dbReference>
<dbReference type="InterPro" id="IPR000421">
    <property type="entry name" value="FA58C"/>
</dbReference>
<dbReference type="Pfam" id="PF00089">
    <property type="entry name" value="Trypsin"/>
    <property type="match status" value="1"/>
</dbReference>
<dbReference type="InterPro" id="IPR008979">
    <property type="entry name" value="Galactose-bd-like_sf"/>
</dbReference>
<dbReference type="PROSITE" id="PS00135">
    <property type="entry name" value="TRYPSIN_SER"/>
    <property type="match status" value="1"/>
</dbReference>
<name>A0A9D4REX1_DREPO</name>
<keyword evidence="4" id="KW-1015">Disulfide bond</keyword>